<feature type="compositionally biased region" description="Low complexity" evidence="1">
    <location>
        <begin position="351"/>
        <end position="363"/>
    </location>
</feature>
<protein>
    <submittedName>
        <fullName evidence="3">Uncharacterized protein</fullName>
    </submittedName>
</protein>
<feature type="region of interest" description="Disordered" evidence="1">
    <location>
        <begin position="295"/>
        <end position="363"/>
    </location>
</feature>
<keyword evidence="4" id="KW-1185">Reference proteome</keyword>
<proteinExistence type="predicted"/>
<sequence length="895" mass="97901">MTICRLSALMLSICGILIVAQMLIQCGDRETPNKQEKTLAYSSNETDSDSEEDLDELDVRHSLMDSAIEDAMQTIKMLFGYIGKRSVAWSTFSYDNVGMEHVYFTNSLPSHCCLGQSVQSIGKELGLSLLDGLLRKSKEKMAYAALKRQIEVYEKVDPQSAALLKNVPTEKMVSIIVDSQENQAPGMGNAFLDILAKNGIVLGAQAPSAAAVSNAAASSSSSQVFPVAQVVQGLVQNLIQSVKPSIVSDPIAGSFFNNEPKGGDPTFPFAVVGLPHQQQKPNAASGGPLSFLSPVFGGVSSEKDDSKQPEKSVVPPDPFGPLIGTEHVNESSLNYDEISGNGTPEDEAESTTSTATTTTTTRTTTKVLTETVTQSQPASFVTMQRPNLYSSPAPTHRDRTVSRLTELNQRAIQLLSIKSPKRNGEQKERQTTAPLRPPPTIRKEADVSTKAIDPSQPSIHNIMLSNTWQSLREPEPRRSTNKIDEIMTNEFQPRLSGPLFSWLNVQSREQPDHVLFKASTNVADYRQSSLAMQLPSGQSASIGDHGFHDTRLRGAVHLPKRWMNDATVMEPPRNNAFVNTAGRSIRPIFSRGFSLPNNDGRYQGGLLFGRTDTVPEPPADAFYPATGFGGNFNSLIPKGLYYKRKHKSSIEGSLSTPNFQKPATLLSRFGAVNGAVKEADNVLTGLYVPMPLGLQPVSFQMIDEDADVKAEGVNLGVKQLRQPLDQEENERNNEVVSLLRTVQSSILAGGNPLDRLRQSVGAGDFFQRLFGQLMPPLLQSAKRKEKRQQAPMDTQKALQTIVQLLQREDEAKRLVDSLRDGNFAGRLATNVLKRLANQLLFRPKESNESSKPSVVDAELKNNKERSVGIVMSVPGIDPMYLGGFLDKLRSDNKPS</sequence>
<feature type="region of interest" description="Disordered" evidence="1">
    <location>
        <begin position="417"/>
        <end position="444"/>
    </location>
</feature>
<name>A0A077ZGG1_TRITR</name>
<dbReference type="AlphaFoldDB" id="A0A077ZGG1"/>
<dbReference type="STRING" id="36087.A0A077ZGG1"/>
<feature type="region of interest" description="Disordered" evidence="1">
    <location>
        <begin position="34"/>
        <end position="54"/>
    </location>
</feature>
<evidence type="ECO:0000256" key="1">
    <source>
        <dbReference type="SAM" id="MobiDB-lite"/>
    </source>
</evidence>
<gene>
    <name evidence="3" type="ORF">TTRE_0000702801</name>
</gene>
<organism evidence="3 4">
    <name type="scientific">Trichuris trichiura</name>
    <name type="common">Whipworm</name>
    <name type="synonym">Trichocephalus trichiurus</name>
    <dbReference type="NCBI Taxonomy" id="36087"/>
    <lineage>
        <taxon>Eukaryota</taxon>
        <taxon>Metazoa</taxon>
        <taxon>Ecdysozoa</taxon>
        <taxon>Nematoda</taxon>
        <taxon>Enoplea</taxon>
        <taxon>Dorylaimia</taxon>
        <taxon>Trichinellida</taxon>
        <taxon>Trichuridae</taxon>
        <taxon>Trichuris</taxon>
    </lineage>
</organism>
<reference evidence="3" key="1">
    <citation type="submission" date="2014-01" db="EMBL/GenBank/DDBJ databases">
        <authorList>
            <person name="Aslett M."/>
        </authorList>
    </citation>
    <scope>NUCLEOTIDE SEQUENCE</scope>
</reference>
<feature type="signal peptide" evidence="2">
    <location>
        <begin position="1"/>
        <end position="20"/>
    </location>
</feature>
<dbReference type="EMBL" id="HG806400">
    <property type="protein sequence ID" value="CDW58703.1"/>
    <property type="molecule type" value="Genomic_DNA"/>
</dbReference>
<reference evidence="3" key="2">
    <citation type="submission" date="2014-03" db="EMBL/GenBank/DDBJ databases">
        <title>The whipworm genome and dual-species transcriptomics of an intimate host-pathogen interaction.</title>
        <authorList>
            <person name="Foth B.J."/>
            <person name="Tsai I.J."/>
            <person name="Reid A.J."/>
            <person name="Bancroft A.J."/>
            <person name="Nichol S."/>
            <person name="Tracey A."/>
            <person name="Holroyd N."/>
            <person name="Cotton J.A."/>
            <person name="Stanley E.J."/>
            <person name="Zarowiecki M."/>
            <person name="Liu J.Z."/>
            <person name="Huckvale T."/>
            <person name="Cooper P.J."/>
            <person name="Grencis R.K."/>
            <person name="Berriman M."/>
        </authorList>
    </citation>
    <scope>NUCLEOTIDE SEQUENCE [LARGE SCALE GENOMIC DNA]</scope>
</reference>
<dbReference type="Proteomes" id="UP000030665">
    <property type="component" value="Unassembled WGS sequence"/>
</dbReference>
<evidence type="ECO:0000256" key="2">
    <source>
        <dbReference type="SAM" id="SignalP"/>
    </source>
</evidence>
<accession>A0A077ZGG1</accession>
<keyword evidence="2" id="KW-0732">Signal</keyword>
<evidence type="ECO:0000313" key="3">
    <source>
        <dbReference type="EMBL" id="CDW58703.1"/>
    </source>
</evidence>
<dbReference type="OrthoDB" id="5919772at2759"/>
<feature type="compositionally biased region" description="Basic and acidic residues" evidence="1">
    <location>
        <begin position="301"/>
        <end position="310"/>
    </location>
</feature>
<feature type="chain" id="PRO_5001728717" evidence="2">
    <location>
        <begin position="21"/>
        <end position="895"/>
    </location>
</feature>
<evidence type="ECO:0000313" key="4">
    <source>
        <dbReference type="Proteomes" id="UP000030665"/>
    </source>
</evidence>